<feature type="compositionally biased region" description="Basic and acidic residues" evidence="2">
    <location>
        <begin position="284"/>
        <end position="293"/>
    </location>
</feature>
<feature type="region of interest" description="Disordered" evidence="2">
    <location>
        <begin position="1"/>
        <end position="263"/>
    </location>
</feature>
<dbReference type="Proteomes" id="UP001591681">
    <property type="component" value="Unassembled WGS sequence"/>
</dbReference>
<evidence type="ECO:0000256" key="1">
    <source>
        <dbReference type="ARBA" id="ARBA00010090"/>
    </source>
</evidence>
<dbReference type="Pfam" id="PF05461">
    <property type="entry name" value="ApoL"/>
    <property type="match status" value="1"/>
</dbReference>
<gene>
    <name evidence="4" type="ORF">ACEWY4_024911</name>
</gene>
<feature type="region of interest" description="Disordered" evidence="2">
    <location>
        <begin position="278"/>
        <end position="356"/>
    </location>
</feature>
<feature type="transmembrane region" description="Helical" evidence="3">
    <location>
        <begin position="503"/>
        <end position="523"/>
    </location>
</feature>
<feature type="compositionally biased region" description="Basic and acidic residues" evidence="2">
    <location>
        <begin position="139"/>
        <end position="164"/>
    </location>
</feature>
<keyword evidence="5" id="KW-1185">Reference proteome</keyword>
<reference evidence="4 5" key="1">
    <citation type="submission" date="2024-09" db="EMBL/GenBank/DDBJ databases">
        <title>A chromosome-level genome assembly of Gray's grenadier anchovy, Coilia grayii.</title>
        <authorList>
            <person name="Fu Z."/>
        </authorList>
    </citation>
    <scope>NUCLEOTIDE SEQUENCE [LARGE SCALE GENOMIC DNA]</scope>
    <source>
        <strain evidence="4">G4</strain>
        <tissue evidence="4">Muscle</tissue>
    </source>
</reference>
<comment type="caution">
    <text evidence="4">The sequence shown here is derived from an EMBL/GenBank/DDBJ whole genome shotgun (WGS) entry which is preliminary data.</text>
</comment>
<dbReference type="EMBL" id="JBHFQA010000022">
    <property type="protein sequence ID" value="KAL2079167.1"/>
    <property type="molecule type" value="Genomic_DNA"/>
</dbReference>
<sequence length="670" mass="75442">MHLPQKQAFLDEDPSAYKKGLHQEHKHNGNHLPPEKAFLDEDPSAYKKDLHQEHKHNGNHLPPEKAILDEDMPQKATFNQETYEEEEQHGKQKKKRSYNSPDGKKSDHFFSPTPKERHLFPAVEEEPLKVTSMGYNSPDARKSDNFSPSPKERHLFPAVEKEPLKFTSAGNVASAREDSGAISSPNYTEDYLGSSPAHNSTDFFTAAEKQTKAMQDCKPKQPSQFGAKPRRKSKDKFSNFHGSRPSGSDCQPSPQFQSDLMEDEFFREDVDVLMKGRYGGTNTRKTEENHSTEFLESNFPERCTMYKEGNGLYGEDPSPGKKKKSQKLSVPHLGRKNAKSKSQQCDDPPGATSRDYYVSNAAKVEWRSSQMDMRRTEEYEARELEELPEEDEGDTDSLMEWWNTVEMWDEVPSVEGSTLGEEETMIVTQSADKVHRGLRVFNKVFMEQAEVLYQHVLILHAIANSLSNRRAKVEESKVVGGAVASSAATVGLLLAPLTFGVSLMAVGVAAAIGASAGAVSTAISDANHRKKIELVAGDYLARLDEVARCLAFVREGMRWLSRHPLLRRHDDDYYASSDWAVRRAMLMVSLVREHAEQAATVAERDVAALSGLFKRMDEYYVAIKNGKQKQRKSCKKKATEEVHSVATLLHKDLTELDSIRKKMLDVYGNI</sequence>
<comment type="similarity">
    <text evidence="1">Belongs to the apolipoprotein L family.</text>
</comment>
<evidence type="ECO:0000313" key="5">
    <source>
        <dbReference type="Proteomes" id="UP001591681"/>
    </source>
</evidence>
<dbReference type="PANTHER" id="PTHR14096">
    <property type="entry name" value="APOLIPOPROTEIN L"/>
    <property type="match status" value="1"/>
</dbReference>
<evidence type="ECO:0000313" key="4">
    <source>
        <dbReference type="EMBL" id="KAL2079167.1"/>
    </source>
</evidence>
<organism evidence="4 5">
    <name type="scientific">Coilia grayii</name>
    <name type="common">Gray's grenadier anchovy</name>
    <dbReference type="NCBI Taxonomy" id="363190"/>
    <lineage>
        <taxon>Eukaryota</taxon>
        <taxon>Metazoa</taxon>
        <taxon>Chordata</taxon>
        <taxon>Craniata</taxon>
        <taxon>Vertebrata</taxon>
        <taxon>Euteleostomi</taxon>
        <taxon>Actinopterygii</taxon>
        <taxon>Neopterygii</taxon>
        <taxon>Teleostei</taxon>
        <taxon>Clupei</taxon>
        <taxon>Clupeiformes</taxon>
        <taxon>Clupeoidei</taxon>
        <taxon>Engraulidae</taxon>
        <taxon>Coilinae</taxon>
        <taxon>Coilia</taxon>
    </lineage>
</organism>
<name>A0ABD1IWG0_9TELE</name>
<keyword evidence="3" id="KW-0472">Membrane</keyword>
<evidence type="ECO:0000256" key="3">
    <source>
        <dbReference type="SAM" id="Phobius"/>
    </source>
</evidence>
<protein>
    <submittedName>
        <fullName evidence="4">Uncharacterized protein</fullName>
    </submittedName>
</protein>
<accession>A0ABD1IWG0</accession>
<keyword evidence="3" id="KW-0812">Transmembrane</keyword>
<keyword evidence="3" id="KW-1133">Transmembrane helix</keyword>
<dbReference type="InterPro" id="IPR008405">
    <property type="entry name" value="ApoL"/>
</dbReference>
<feature type="compositionally biased region" description="Basic and acidic residues" evidence="2">
    <location>
        <begin position="102"/>
        <end position="119"/>
    </location>
</feature>
<dbReference type="PANTHER" id="PTHR14096:SF64">
    <property type="match status" value="1"/>
</dbReference>
<dbReference type="AlphaFoldDB" id="A0ABD1IWG0"/>
<evidence type="ECO:0000256" key="2">
    <source>
        <dbReference type="SAM" id="MobiDB-lite"/>
    </source>
</evidence>
<proteinExistence type="inferred from homology"/>
<feature type="compositionally biased region" description="Polar residues" evidence="2">
    <location>
        <begin position="245"/>
        <end position="258"/>
    </location>
</feature>
<feature type="compositionally biased region" description="Basic and acidic residues" evidence="2">
    <location>
        <begin position="21"/>
        <end position="68"/>
    </location>
</feature>
<feature type="compositionally biased region" description="Basic and acidic residues" evidence="2">
    <location>
        <begin position="209"/>
        <end position="219"/>
    </location>
</feature>